<dbReference type="Pfam" id="PF13966">
    <property type="entry name" value="zf-RVT"/>
    <property type="match status" value="1"/>
</dbReference>
<proteinExistence type="predicted"/>
<dbReference type="Proteomes" id="UP001140206">
    <property type="component" value="Chromosome 5"/>
</dbReference>
<gene>
    <name evidence="2" type="ORF">LUZ62_083589</name>
</gene>
<feature type="domain" description="Reverse transcriptase zinc-binding" evidence="1">
    <location>
        <begin position="634"/>
        <end position="719"/>
    </location>
</feature>
<accession>A0AAV8C2Y0</accession>
<keyword evidence="2" id="KW-0808">Transferase</keyword>
<dbReference type="InterPro" id="IPR026960">
    <property type="entry name" value="RVT-Znf"/>
</dbReference>
<organism evidence="2 3">
    <name type="scientific">Rhynchospora pubera</name>
    <dbReference type="NCBI Taxonomy" id="906938"/>
    <lineage>
        <taxon>Eukaryota</taxon>
        <taxon>Viridiplantae</taxon>
        <taxon>Streptophyta</taxon>
        <taxon>Embryophyta</taxon>
        <taxon>Tracheophyta</taxon>
        <taxon>Spermatophyta</taxon>
        <taxon>Magnoliopsida</taxon>
        <taxon>Liliopsida</taxon>
        <taxon>Poales</taxon>
        <taxon>Cyperaceae</taxon>
        <taxon>Cyperoideae</taxon>
        <taxon>Rhynchosporeae</taxon>
        <taxon>Rhynchospora</taxon>
    </lineage>
</organism>
<sequence length="754" mass="86042">MVVSDHAPLLLHLKQLAPQPQPLRLEKFWFKYRFFSQATAQHWTNSSFESAPLHRFSQRSSSLMRDLRSWHKTNFSHSQIFLDNAKNIVLFFDLLEELRVLTDLELRVRILARERAFELASILETRWFQRSRCKWVKEGDLNTSYFHAYASSRRRRKRISNLVIGETLTSDQLAIANAFRQYYIDILGTSFPTSDFDLNTFYPEDSSQITSYSLSQPFSLQEIQAAAFAMADNKASRPDGLVNEFAKLQWGFVQQDLFHIFSNLHEGNLSLQDFNHAHIVLVPKKDVSCRVEEFRPISVINYIPKDDTLLFSSAQTLAVQTLKQTLDSFCSVSGLSINFSKSSFVPLNLTQLEIEDVQNLLNCNSSSLPLTYLGLPLTSKKPNKECFQPLLDKLEKKLATWKGTPLTRAGRLQLITLVLSAIPVYHMSCFCLPKWVIDRIEALSRKFLWATTAGGIPLKNWRFICLPKANGGFGVKDLALQNKALLLKWWWRLYTEKDSLWFTYMSALFARRHGHAAPLNWISSGSFFWKDLLALRLLFQISTKWALGEAKVPSFWYDAWAGQPLVFLTKPAISIDCTVATPFITLQKALPLFLNLVPRPHNARISGIAEEAAALGSTNNQDIILWKWTSDGNFASGPTYKQLALAGKTLSLAKFLWKLKVPPKVKIFAVLLFQGKLLTQQALLRRSINIQTGCALCFSHLLEDDLHIFFTCPFSREVWRHVNLLTSLPTPLEKDTLVDTFLSSFGCHFGPVDP</sequence>
<comment type="caution">
    <text evidence="2">The sequence shown here is derived from an EMBL/GenBank/DDBJ whole genome shotgun (WGS) entry which is preliminary data.</text>
</comment>
<dbReference type="EMBL" id="JAMFTS010000005">
    <property type="protein sequence ID" value="KAJ4749184.1"/>
    <property type="molecule type" value="Genomic_DNA"/>
</dbReference>
<protein>
    <submittedName>
        <fullName evidence="2">RNA-directed DNA polymerase (Reverse transcriptase)-related family protein</fullName>
    </submittedName>
</protein>
<name>A0AAV8C2Y0_9POAL</name>
<keyword evidence="2" id="KW-0548">Nucleotidyltransferase</keyword>
<evidence type="ECO:0000313" key="3">
    <source>
        <dbReference type="Proteomes" id="UP001140206"/>
    </source>
</evidence>
<evidence type="ECO:0000259" key="1">
    <source>
        <dbReference type="Pfam" id="PF13966"/>
    </source>
</evidence>
<dbReference type="AlphaFoldDB" id="A0AAV8C2Y0"/>
<reference evidence="2" key="1">
    <citation type="submission" date="2022-08" db="EMBL/GenBank/DDBJ databases">
        <authorList>
            <person name="Marques A."/>
        </authorList>
    </citation>
    <scope>NUCLEOTIDE SEQUENCE</scope>
    <source>
        <strain evidence="2">RhyPub2mFocal</strain>
        <tissue evidence="2">Leaves</tissue>
    </source>
</reference>
<dbReference type="GO" id="GO:0003964">
    <property type="term" value="F:RNA-directed DNA polymerase activity"/>
    <property type="evidence" value="ECO:0007669"/>
    <property type="project" value="UniProtKB-KW"/>
</dbReference>
<keyword evidence="2" id="KW-0695">RNA-directed DNA polymerase</keyword>
<dbReference type="PANTHER" id="PTHR33116">
    <property type="entry name" value="REVERSE TRANSCRIPTASE ZINC-BINDING DOMAIN-CONTAINING PROTEIN-RELATED-RELATED"/>
    <property type="match status" value="1"/>
</dbReference>
<evidence type="ECO:0000313" key="2">
    <source>
        <dbReference type="EMBL" id="KAJ4749184.1"/>
    </source>
</evidence>
<dbReference type="PANTHER" id="PTHR33116:SF78">
    <property type="entry name" value="OS12G0587133 PROTEIN"/>
    <property type="match status" value="1"/>
</dbReference>
<keyword evidence="3" id="KW-1185">Reference proteome</keyword>